<dbReference type="STRING" id="404433.BTW07_12605"/>
<accession>A0A1Q8SQN1</accession>
<dbReference type="AlphaFoldDB" id="A0A1Q8SQN1"/>
<keyword evidence="2" id="KW-1185">Reference proteome</keyword>
<sequence length="99" mass="11735">MTERTRQQQIDELEDEILQQRLDMTSAMREWRDATAPIDHAWEKMMSWRVPLMAVGGMVAMRSARKPRSTGRLFRRALTGFMMYNRGKALYRATRGRNR</sequence>
<dbReference type="Pfam" id="PF13997">
    <property type="entry name" value="YqjK"/>
    <property type="match status" value="1"/>
</dbReference>
<proteinExistence type="predicted"/>
<reference evidence="1 2" key="1">
    <citation type="submission" date="2016-12" db="EMBL/GenBank/DDBJ databases">
        <title>Draft genome sequences of strains Salinicola socius SMB35, Salinicola sp. MH3R3-1 and Chromohalobacter sp. SMB17 from the Verkhnekamsk potash mining region of Russia.</title>
        <authorList>
            <person name="Mavrodi D.V."/>
            <person name="Olsson B.E."/>
            <person name="Korsakova E.S."/>
            <person name="Pyankova A."/>
            <person name="Mavrodi O.V."/>
            <person name="Plotnikova E.G."/>
        </authorList>
    </citation>
    <scope>NUCLEOTIDE SEQUENCE [LARGE SCALE GENOMIC DNA]</scope>
    <source>
        <strain evidence="1 2">SMB35</strain>
    </source>
</reference>
<evidence type="ECO:0000313" key="1">
    <source>
        <dbReference type="EMBL" id="OLO03730.1"/>
    </source>
</evidence>
<dbReference type="EMBL" id="MSDO01000019">
    <property type="protein sequence ID" value="OLO03730.1"/>
    <property type="molecule type" value="Genomic_DNA"/>
</dbReference>
<dbReference type="RefSeq" id="WP_075570529.1">
    <property type="nucleotide sequence ID" value="NZ_MSDO01000019.1"/>
</dbReference>
<protein>
    <recommendedName>
        <fullName evidence="3">Cell division protein FtsH</fullName>
    </recommendedName>
</protein>
<comment type="caution">
    <text evidence="1">The sequence shown here is derived from an EMBL/GenBank/DDBJ whole genome shotgun (WGS) entry which is preliminary data.</text>
</comment>
<name>A0A1Q8SQN1_9GAMM</name>
<evidence type="ECO:0000313" key="2">
    <source>
        <dbReference type="Proteomes" id="UP000186878"/>
    </source>
</evidence>
<gene>
    <name evidence="1" type="ORF">BTW07_12605</name>
</gene>
<dbReference type="Proteomes" id="UP000186878">
    <property type="component" value="Unassembled WGS sequence"/>
</dbReference>
<evidence type="ECO:0008006" key="3">
    <source>
        <dbReference type="Google" id="ProtNLM"/>
    </source>
</evidence>
<dbReference type="OrthoDB" id="6183353at2"/>
<dbReference type="InterPro" id="IPR025612">
    <property type="entry name" value="YqjK"/>
</dbReference>
<organism evidence="1 2">
    <name type="scientific">Salinicola socius</name>
    <dbReference type="NCBI Taxonomy" id="404433"/>
    <lineage>
        <taxon>Bacteria</taxon>
        <taxon>Pseudomonadati</taxon>
        <taxon>Pseudomonadota</taxon>
        <taxon>Gammaproteobacteria</taxon>
        <taxon>Oceanospirillales</taxon>
        <taxon>Halomonadaceae</taxon>
        <taxon>Salinicola</taxon>
    </lineage>
</organism>